<evidence type="ECO:0000313" key="5">
    <source>
        <dbReference type="EMBL" id="GKH02130.1"/>
    </source>
</evidence>
<dbReference type="Proteomes" id="UP001055091">
    <property type="component" value="Unassembled WGS sequence"/>
</dbReference>
<feature type="chain" id="PRO_5043937987" evidence="4">
    <location>
        <begin position="23"/>
        <end position="502"/>
    </location>
</feature>
<dbReference type="Pfam" id="PF01547">
    <property type="entry name" value="SBP_bac_1"/>
    <property type="match status" value="1"/>
</dbReference>
<keyword evidence="4" id="KW-0732">Signal</keyword>
<protein>
    <submittedName>
        <fullName evidence="5">Uncharacterized protein</fullName>
    </submittedName>
</protein>
<organism evidence="5 6">
    <name type="scientific">Hungatella hathewayi</name>
    <dbReference type="NCBI Taxonomy" id="154046"/>
    <lineage>
        <taxon>Bacteria</taxon>
        <taxon>Bacillati</taxon>
        <taxon>Bacillota</taxon>
        <taxon>Clostridia</taxon>
        <taxon>Lachnospirales</taxon>
        <taxon>Lachnospiraceae</taxon>
        <taxon>Hungatella</taxon>
    </lineage>
</organism>
<reference evidence="5" key="1">
    <citation type="submission" date="2022-01" db="EMBL/GenBank/DDBJ databases">
        <title>Novel bile acid biosynthetic pathways are enriched in the microbiome of centenarians.</title>
        <authorList>
            <person name="Sato Y."/>
            <person name="Atarashi K."/>
            <person name="Plichta R.D."/>
            <person name="Arai Y."/>
            <person name="Sasajima S."/>
            <person name="Kearney M.S."/>
            <person name="Suda W."/>
            <person name="Takeshita K."/>
            <person name="Sasaki T."/>
            <person name="Okamoto S."/>
            <person name="Skelly N.A."/>
            <person name="Okamura Y."/>
            <person name="Vlamakis H."/>
            <person name="Li Y."/>
            <person name="Tanoue T."/>
            <person name="Takei H."/>
            <person name="Nittono H."/>
            <person name="Narushima S."/>
            <person name="Irie J."/>
            <person name="Itoh H."/>
            <person name="Moriya K."/>
            <person name="Sugiura Y."/>
            <person name="Suematsu M."/>
            <person name="Moritoki N."/>
            <person name="Shibata S."/>
            <person name="Littman R.D."/>
            <person name="Fischbach A.M."/>
            <person name="Uwamino Y."/>
            <person name="Inoue T."/>
            <person name="Honda A."/>
            <person name="Hattori M."/>
            <person name="Murai T."/>
            <person name="Xavier J.R."/>
            <person name="Hirose N."/>
            <person name="Honda K."/>
        </authorList>
    </citation>
    <scope>NUCLEOTIDE SEQUENCE</scope>
    <source>
        <strain evidence="5">CE91-St55</strain>
    </source>
</reference>
<feature type="region of interest" description="Disordered" evidence="3">
    <location>
        <begin position="25"/>
        <end position="56"/>
    </location>
</feature>
<dbReference type="InterPro" id="IPR050490">
    <property type="entry name" value="Bact_solute-bd_prot1"/>
</dbReference>
<name>A0A174SP29_9FIRM</name>
<evidence type="ECO:0000256" key="2">
    <source>
        <dbReference type="ARBA" id="ARBA00022448"/>
    </source>
</evidence>
<dbReference type="PROSITE" id="PS51257">
    <property type="entry name" value="PROKAR_LIPOPROTEIN"/>
    <property type="match status" value="1"/>
</dbReference>
<feature type="compositionally biased region" description="Polar residues" evidence="3">
    <location>
        <begin position="31"/>
        <end position="45"/>
    </location>
</feature>
<feature type="compositionally biased region" description="Basic and acidic residues" evidence="3">
    <location>
        <begin position="46"/>
        <end position="56"/>
    </location>
</feature>
<dbReference type="SUPFAM" id="SSF53850">
    <property type="entry name" value="Periplasmic binding protein-like II"/>
    <property type="match status" value="1"/>
</dbReference>
<comment type="caution">
    <text evidence="5">The sequence shown here is derived from an EMBL/GenBank/DDBJ whole genome shotgun (WGS) entry which is preliminary data.</text>
</comment>
<dbReference type="InterPro" id="IPR018247">
    <property type="entry name" value="EF_Hand_1_Ca_BS"/>
</dbReference>
<dbReference type="AlphaFoldDB" id="A0A174SP29"/>
<accession>A0A174SP29</accession>
<dbReference type="PROSITE" id="PS00018">
    <property type="entry name" value="EF_HAND_1"/>
    <property type="match status" value="1"/>
</dbReference>
<dbReference type="PANTHER" id="PTHR43649">
    <property type="entry name" value="ARABINOSE-BINDING PROTEIN-RELATED"/>
    <property type="match status" value="1"/>
</dbReference>
<evidence type="ECO:0000313" key="6">
    <source>
        <dbReference type="Proteomes" id="UP001055091"/>
    </source>
</evidence>
<evidence type="ECO:0000256" key="1">
    <source>
        <dbReference type="ARBA" id="ARBA00008520"/>
    </source>
</evidence>
<dbReference type="InterPro" id="IPR006059">
    <property type="entry name" value="SBP"/>
</dbReference>
<dbReference type="EMBL" id="BQNJ01000001">
    <property type="protein sequence ID" value="GKH02130.1"/>
    <property type="molecule type" value="Genomic_DNA"/>
</dbReference>
<dbReference type="RefSeq" id="WP_006773730.1">
    <property type="nucleotide sequence ID" value="NZ_BQNJ01000001.1"/>
</dbReference>
<feature type="signal peptide" evidence="4">
    <location>
        <begin position="1"/>
        <end position="22"/>
    </location>
</feature>
<proteinExistence type="inferred from homology"/>
<dbReference type="PANTHER" id="PTHR43649:SF29">
    <property type="entry name" value="OSMOPROTECTIVE COMPOUNDS-BINDING PROTEIN GGTB"/>
    <property type="match status" value="1"/>
</dbReference>
<dbReference type="GeneID" id="93153023"/>
<gene>
    <name evidence="5" type="ORF">CE91St55_41110</name>
</gene>
<sequence length="502" mass="56872">MMKMGKKLLTFTLAAFTLTALSGCGKENRSSSETANTATEVSSDTTSEKSSDGNWHPDKPVTLKWATWEYNNTEGQEYLKKSLDLYKKYQPNITVEYEYIDNDQYQTWLQTQLMGGTAPDLFLVRHAWGQQYLRDGSVIDLTDYLMNETNPYNENQNWMDTLQESVMAQVMDPTNGRYASVPTNGVLCKLFYNKNLMEKAGVDKMPSTFAELLKTCETLQGAGITPMVVGMKVSEGGGYHWFERMMMDPLATQFIEELDINKTGLIEVNEIARGVDNGVIDVTKEPWKDIYPMIKELSQYWYPGFTAMDNNEALEQFMRGEVAMTFSVGSNAKIMSSNPDLSFEIGITEFPTLTTESHPQSSGIAYEIGGAPQGNICIPTTTKGDQLLAAVDFLKFKTGLEDSSLYVNELWGVTPVKNVQISNENPLLQALQFKNDVSPLKLYETYFDKQFFDDSVMYGQLYLQDKLELDEYTKILQEDLVKAKENYVKKEGWSDENNWGEN</sequence>
<evidence type="ECO:0000256" key="4">
    <source>
        <dbReference type="SAM" id="SignalP"/>
    </source>
</evidence>
<evidence type="ECO:0000256" key="3">
    <source>
        <dbReference type="SAM" id="MobiDB-lite"/>
    </source>
</evidence>
<comment type="similarity">
    <text evidence="1">Belongs to the bacterial solute-binding protein 1 family.</text>
</comment>
<dbReference type="Gene3D" id="3.40.190.10">
    <property type="entry name" value="Periplasmic binding protein-like II"/>
    <property type="match status" value="1"/>
</dbReference>
<keyword evidence="2" id="KW-0813">Transport</keyword>